<evidence type="ECO:0000259" key="3">
    <source>
        <dbReference type="PROSITE" id="PS51272"/>
    </source>
</evidence>
<name>A0ABT7XCZ0_9ACTN</name>
<dbReference type="PROSITE" id="PS51272">
    <property type="entry name" value="SLH"/>
    <property type="match status" value="3"/>
</dbReference>
<keyword evidence="5" id="KW-1185">Reference proteome</keyword>
<evidence type="ECO:0000313" key="4">
    <source>
        <dbReference type="EMBL" id="MDN0063282.1"/>
    </source>
</evidence>
<feature type="compositionally biased region" description="Acidic residues" evidence="1">
    <location>
        <begin position="538"/>
        <end position="562"/>
    </location>
</feature>
<evidence type="ECO:0000313" key="5">
    <source>
        <dbReference type="Proteomes" id="UP001168435"/>
    </source>
</evidence>
<dbReference type="Proteomes" id="UP001168435">
    <property type="component" value="Unassembled WGS sequence"/>
</dbReference>
<comment type="caution">
    <text evidence="4">The sequence shown here is derived from an EMBL/GenBank/DDBJ whole genome shotgun (WGS) entry which is preliminary data.</text>
</comment>
<dbReference type="RefSeq" id="WP_289835413.1">
    <property type="nucleotide sequence ID" value="NZ_JAUEIQ010000002.1"/>
</dbReference>
<sequence>MQRSRIDRSAIRKASAALVVAALVAAPAIPAAATELPANSVDGLGATGQSIAAVPAEATESGLDLLAADNAPKYDYQVYYLDGLGDDWYNNGTMRYMYVRTDNPEADFKFDLDTSKATYITALQEGQLLDVEDLGRSVNCLRVTGGYIIAQAFETDSTGPQTIKLYEKDGSRYALAATFTANFIDYDDAVDEWVDEVIAKYTNTTMNPLEKMQAISSGLYKVFTYPPNYQGRLASLATRPSEPFFVTERWDSLTSPTMLCLIAERIGGFDEIVNCYFAYEPGSADWHNYHAWCRVTYKGETAWCLACPPISTGTVNPNTTEKIDFGNLNSPVFDAPRDFKVSEATQPAEYSISVVSPHGSVHLTRGYTAVFGENVSFTMTPDKGYEVSSVSIATAHGREVKAYGSGDARSFTMPDGDIVITVEYRAIADDEAAQPIDVIETANCSVQHPIEAKPGTEVTLCVHVYNGCSLDADGITVLDDNDNPIAVTDRGNGDYSFIMPEGPVSVRCMATKDTADDENEPDDENKPGDEANPGDENTPGDEGEPGDEEAPDDGNTPDDEAPDYNLQQFSDIDDDAWYYESVGWAVENGIMRGYAGTDRFGPDDTITRAQMAGVLYNIAGNPEVDPTVMNRFSDCESGAWYDDAVSWAIQQGIFSGYEGTDKFGPEDPITREQIAVVLWRQAGEPVSSGNLSGFPDGADTSSWASNAMSWAVDTGLFLGDDSTGELNPVDNLTRAQAAAIMMRKSAELR</sequence>
<feature type="region of interest" description="Disordered" evidence="1">
    <location>
        <begin position="514"/>
        <end position="566"/>
    </location>
</feature>
<reference evidence="4" key="2">
    <citation type="submission" date="2024-05" db="EMBL/GenBank/DDBJ databases">
        <title>Identification and characterization of horizontal gene transfer across gut microbiota members of farm animals based on homology search.</title>
        <authorList>
            <person name="Schwarzerova J."/>
            <person name="Nykrynova M."/>
            <person name="Jureckova K."/>
            <person name="Cejkova D."/>
            <person name="Rychlik I."/>
        </authorList>
    </citation>
    <scope>NUCLEOTIDE SEQUENCE</scope>
    <source>
        <strain evidence="4">176_SSukc20</strain>
    </source>
</reference>
<organism evidence="4 5">
    <name type="scientific">Collinsella ihumii</name>
    <dbReference type="NCBI Taxonomy" id="1720204"/>
    <lineage>
        <taxon>Bacteria</taxon>
        <taxon>Bacillati</taxon>
        <taxon>Actinomycetota</taxon>
        <taxon>Coriobacteriia</taxon>
        <taxon>Coriobacteriales</taxon>
        <taxon>Coriobacteriaceae</taxon>
        <taxon>Collinsella</taxon>
    </lineage>
</organism>
<dbReference type="Pfam" id="PF00395">
    <property type="entry name" value="SLH"/>
    <property type="match status" value="3"/>
</dbReference>
<feature type="domain" description="SLH" evidence="3">
    <location>
        <begin position="565"/>
        <end position="629"/>
    </location>
</feature>
<dbReference type="InterPro" id="IPR001119">
    <property type="entry name" value="SLH_dom"/>
</dbReference>
<dbReference type="PANTHER" id="PTHR43308">
    <property type="entry name" value="OUTER MEMBRANE PROTEIN ALPHA-RELATED"/>
    <property type="match status" value="1"/>
</dbReference>
<dbReference type="Pfam" id="PF18998">
    <property type="entry name" value="Flg_new_2"/>
    <property type="match status" value="1"/>
</dbReference>
<gene>
    <name evidence="4" type="ORF">QVN30_03045</name>
</gene>
<keyword evidence="2" id="KW-0732">Signal</keyword>
<feature type="signal peptide" evidence="2">
    <location>
        <begin position="1"/>
        <end position="33"/>
    </location>
</feature>
<reference evidence="4" key="1">
    <citation type="submission" date="2023-06" db="EMBL/GenBank/DDBJ databases">
        <authorList>
            <person name="Zeman M."/>
            <person name="Kubasova T."/>
            <person name="Jahodarova E."/>
            <person name="Nykrynova M."/>
            <person name="Rychlik I."/>
        </authorList>
    </citation>
    <scope>NUCLEOTIDE SEQUENCE</scope>
    <source>
        <strain evidence="4">176_SSukc20</strain>
    </source>
</reference>
<dbReference type="InterPro" id="IPR051465">
    <property type="entry name" value="Cell_Envelope_Struct_Comp"/>
</dbReference>
<feature type="chain" id="PRO_5045369638" evidence="2">
    <location>
        <begin position="34"/>
        <end position="749"/>
    </location>
</feature>
<dbReference type="InterPro" id="IPR044060">
    <property type="entry name" value="Bacterial_rp_domain"/>
</dbReference>
<proteinExistence type="predicted"/>
<feature type="domain" description="SLH" evidence="3">
    <location>
        <begin position="693"/>
        <end position="749"/>
    </location>
</feature>
<dbReference type="EMBL" id="JAUEIQ010000002">
    <property type="protein sequence ID" value="MDN0063282.1"/>
    <property type="molecule type" value="Genomic_DNA"/>
</dbReference>
<feature type="domain" description="SLH" evidence="3">
    <location>
        <begin position="632"/>
        <end position="692"/>
    </location>
</feature>
<accession>A0ABT7XCZ0</accession>
<protein>
    <submittedName>
        <fullName evidence="4">S-layer homology domain-containing protein</fullName>
    </submittedName>
</protein>
<evidence type="ECO:0000256" key="2">
    <source>
        <dbReference type="SAM" id="SignalP"/>
    </source>
</evidence>
<evidence type="ECO:0000256" key="1">
    <source>
        <dbReference type="SAM" id="MobiDB-lite"/>
    </source>
</evidence>